<protein>
    <submittedName>
        <fullName evidence="1">Uncharacterized protein</fullName>
    </submittedName>
</protein>
<reference evidence="1 2" key="1">
    <citation type="journal article" date="2018" name="PLoS Genet.">
        <title>Population sequencing reveals clonal diversity and ancestral inbreeding in the grapevine cultivar Chardonnay.</title>
        <authorList>
            <person name="Roach M.J."/>
            <person name="Johnson D.L."/>
            <person name="Bohlmann J."/>
            <person name="van Vuuren H.J."/>
            <person name="Jones S.J."/>
            <person name="Pretorius I.S."/>
            <person name="Schmidt S.A."/>
            <person name="Borneman A.R."/>
        </authorList>
    </citation>
    <scope>NUCLEOTIDE SEQUENCE [LARGE SCALE GENOMIC DNA]</scope>
    <source>
        <strain evidence="2">cv. Chardonnay</strain>
        <tissue evidence="1">Leaf</tissue>
    </source>
</reference>
<accession>A0A438BZU0</accession>
<gene>
    <name evidence="1" type="ORF">CK203_069311</name>
</gene>
<comment type="caution">
    <text evidence="1">The sequence shown here is derived from an EMBL/GenBank/DDBJ whole genome shotgun (WGS) entry which is preliminary data.</text>
</comment>
<sequence length="127" mass="14777">MESVQMPMNKTMALGQRLAGMEKGRKRKRKRLSQLQQPSLMGKLVQVLIGNFPLGRVLHLGNSGKDPMLRGFRLENWISHYREIHGSQDYMMKQFSSINSMDSCLKWTAPHGYPKYYKELLFHPLLL</sequence>
<dbReference type="Proteomes" id="UP000288805">
    <property type="component" value="Unassembled WGS sequence"/>
</dbReference>
<evidence type="ECO:0000313" key="2">
    <source>
        <dbReference type="Proteomes" id="UP000288805"/>
    </source>
</evidence>
<name>A0A438BZU0_VITVI</name>
<dbReference type="AlphaFoldDB" id="A0A438BZU0"/>
<proteinExistence type="predicted"/>
<organism evidence="1 2">
    <name type="scientific">Vitis vinifera</name>
    <name type="common">Grape</name>
    <dbReference type="NCBI Taxonomy" id="29760"/>
    <lineage>
        <taxon>Eukaryota</taxon>
        <taxon>Viridiplantae</taxon>
        <taxon>Streptophyta</taxon>
        <taxon>Embryophyta</taxon>
        <taxon>Tracheophyta</taxon>
        <taxon>Spermatophyta</taxon>
        <taxon>Magnoliopsida</taxon>
        <taxon>eudicotyledons</taxon>
        <taxon>Gunneridae</taxon>
        <taxon>Pentapetalae</taxon>
        <taxon>rosids</taxon>
        <taxon>Vitales</taxon>
        <taxon>Vitaceae</taxon>
        <taxon>Viteae</taxon>
        <taxon>Vitis</taxon>
    </lineage>
</organism>
<dbReference type="EMBL" id="QGNW01002588">
    <property type="protein sequence ID" value="RVW16482.1"/>
    <property type="molecule type" value="Genomic_DNA"/>
</dbReference>
<evidence type="ECO:0000313" key="1">
    <source>
        <dbReference type="EMBL" id="RVW16482.1"/>
    </source>
</evidence>